<dbReference type="AlphaFoldDB" id="V4C7D8"/>
<sequence>MAVLDSRKEVVLTDHRLLVEKGSSLGSGMYAVKMGCLYILFMVTIQLAVASYYNPSELSRLAAYYSMYDIDMPEGLEMQLAAAMSGRNQGYQQQRQLYSQQYYQQKPTTRSQYNRQPVSRYPNNQQYRNTNNQQYRNANNQQYRNTYNQQYQNTYNQQYRNTYNQQYPSNQQYRNTNQQYRNTNNHQYHNQQRQQYANPNSLYHNPSNQYPRSRQQSKDVQRRGDAGINYQSYTTESNIPTTTETVPQFETSTPLPLREQRTTPGTLSAVGSVQAKPARNNNPAQSANLQHPKAHQKPSAKPYHWPNYRRNYQQRTTSPYNNYQRTHHYQQANQNYYRGTSNRNQNNYQSQNYNRYNQNNHITGYPSSNFLPYMAGADVFDITK</sequence>
<gene>
    <name evidence="2" type="ORF">LOTGIDRAFT_228239</name>
</gene>
<evidence type="ECO:0000256" key="1">
    <source>
        <dbReference type="SAM" id="MobiDB-lite"/>
    </source>
</evidence>
<evidence type="ECO:0000313" key="3">
    <source>
        <dbReference type="Proteomes" id="UP000030746"/>
    </source>
</evidence>
<keyword evidence="3" id="KW-1185">Reference proteome</keyword>
<reference evidence="2 3" key="1">
    <citation type="journal article" date="2013" name="Nature">
        <title>Insights into bilaterian evolution from three spiralian genomes.</title>
        <authorList>
            <person name="Simakov O."/>
            <person name="Marletaz F."/>
            <person name="Cho S.J."/>
            <person name="Edsinger-Gonzales E."/>
            <person name="Havlak P."/>
            <person name="Hellsten U."/>
            <person name="Kuo D.H."/>
            <person name="Larsson T."/>
            <person name="Lv J."/>
            <person name="Arendt D."/>
            <person name="Savage R."/>
            <person name="Osoegawa K."/>
            <person name="de Jong P."/>
            <person name="Grimwood J."/>
            <person name="Chapman J.A."/>
            <person name="Shapiro H."/>
            <person name="Aerts A."/>
            <person name="Otillar R.P."/>
            <person name="Terry A.Y."/>
            <person name="Boore J.L."/>
            <person name="Grigoriev I.V."/>
            <person name="Lindberg D.R."/>
            <person name="Seaver E.C."/>
            <person name="Weisblat D.A."/>
            <person name="Putnam N.H."/>
            <person name="Rokhsar D.S."/>
        </authorList>
    </citation>
    <scope>NUCLEOTIDE SEQUENCE [LARGE SCALE GENOMIC DNA]</scope>
</reference>
<proteinExistence type="predicted"/>
<feature type="compositionally biased region" description="Polar residues" evidence="1">
    <location>
        <begin position="198"/>
        <end position="214"/>
    </location>
</feature>
<feature type="compositionally biased region" description="Low complexity" evidence="1">
    <location>
        <begin position="234"/>
        <end position="245"/>
    </location>
</feature>
<accession>V4C7D8</accession>
<feature type="compositionally biased region" description="Basic and acidic residues" evidence="1">
    <location>
        <begin position="216"/>
        <end position="225"/>
    </location>
</feature>
<dbReference type="Proteomes" id="UP000030746">
    <property type="component" value="Unassembled WGS sequence"/>
</dbReference>
<name>V4C7D8_LOTGI</name>
<dbReference type="RefSeq" id="XP_009051463.1">
    <property type="nucleotide sequence ID" value="XM_009053215.1"/>
</dbReference>
<dbReference type="GeneID" id="20247594"/>
<dbReference type="EMBL" id="KB201304">
    <property type="protein sequence ID" value="ESO97604.1"/>
    <property type="molecule type" value="Genomic_DNA"/>
</dbReference>
<dbReference type="HOGENOM" id="CLU_720216_0_0_1"/>
<evidence type="ECO:0000313" key="2">
    <source>
        <dbReference type="EMBL" id="ESO97604.1"/>
    </source>
</evidence>
<feature type="region of interest" description="Disordered" evidence="1">
    <location>
        <begin position="198"/>
        <end position="307"/>
    </location>
</feature>
<dbReference type="KEGG" id="lgi:LOTGIDRAFT_228239"/>
<dbReference type="CTD" id="20247594"/>
<feature type="compositionally biased region" description="Polar residues" evidence="1">
    <location>
        <begin position="262"/>
        <end position="271"/>
    </location>
</feature>
<feature type="compositionally biased region" description="Polar residues" evidence="1">
    <location>
        <begin position="279"/>
        <end position="289"/>
    </location>
</feature>
<feature type="region of interest" description="Disordered" evidence="1">
    <location>
        <begin position="104"/>
        <end position="128"/>
    </location>
</feature>
<organism evidence="2 3">
    <name type="scientific">Lottia gigantea</name>
    <name type="common">Giant owl limpet</name>
    <dbReference type="NCBI Taxonomy" id="225164"/>
    <lineage>
        <taxon>Eukaryota</taxon>
        <taxon>Metazoa</taxon>
        <taxon>Spiralia</taxon>
        <taxon>Lophotrochozoa</taxon>
        <taxon>Mollusca</taxon>
        <taxon>Gastropoda</taxon>
        <taxon>Patellogastropoda</taxon>
        <taxon>Lottioidea</taxon>
        <taxon>Lottiidae</taxon>
        <taxon>Lottia</taxon>
    </lineage>
</organism>
<protein>
    <submittedName>
        <fullName evidence="2">Uncharacterized protein</fullName>
    </submittedName>
</protein>
<feature type="compositionally biased region" description="Polar residues" evidence="1">
    <location>
        <begin position="106"/>
        <end position="117"/>
    </location>
</feature>